<reference evidence="1" key="1">
    <citation type="journal article" date="2020" name="Stud. Mycol.">
        <title>101 Dothideomycetes genomes: a test case for predicting lifestyles and emergence of pathogens.</title>
        <authorList>
            <person name="Haridas S."/>
            <person name="Albert R."/>
            <person name="Binder M."/>
            <person name="Bloem J."/>
            <person name="Labutti K."/>
            <person name="Salamov A."/>
            <person name="Andreopoulos B."/>
            <person name="Baker S."/>
            <person name="Barry K."/>
            <person name="Bills G."/>
            <person name="Bluhm B."/>
            <person name="Cannon C."/>
            <person name="Castanera R."/>
            <person name="Culley D."/>
            <person name="Daum C."/>
            <person name="Ezra D."/>
            <person name="Gonzalez J."/>
            <person name="Henrissat B."/>
            <person name="Kuo A."/>
            <person name="Liang C."/>
            <person name="Lipzen A."/>
            <person name="Lutzoni F."/>
            <person name="Magnuson J."/>
            <person name="Mondo S."/>
            <person name="Nolan M."/>
            <person name="Ohm R."/>
            <person name="Pangilinan J."/>
            <person name="Park H.-J."/>
            <person name="Ramirez L."/>
            <person name="Alfaro M."/>
            <person name="Sun H."/>
            <person name="Tritt A."/>
            <person name="Yoshinaga Y."/>
            <person name="Zwiers L.-H."/>
            <person name="Turgeon B."/>
            <person name="Goodwin S."/>
            <person name="Spatafora J."/>
            <person name="Crous P."/>
            <person name="Grigoriev I."/>
        </authorList>
    </citation>
    <scope>NUCLEOTIDE SEQUENCE</scope>
    <source>
        <strain evidence="1">CBS 122681</strain>
    </source>
</reference>
<evidence type="ECO:0000313" key="1">
    <source>
        <dbReference type="EMBL" id="KAF2650641.1"/>
    </source>
</evidence>
<dbReference type="Proteomes" id="UP000799324">
    <property type="component" value="Unassembled WGS sequence"/>
</dbReference>
<gene>
    <name evidence="1" type="ORF">K491DRAFT_720564</name>
</gene>
<dbReference type="AlphaFoldDB" id="A0A6A6SUI8"/>
<name>A0A6A6SUI8_9PLEO</name>
<keyword evidence="2" id="KW-1185">Reference proteome</keyword>
<sequence>MASASDSIATVSNDPIETLVPDGIEPWIPYPNEMYDLIPPRELYTRLHIDYPSNRWLCPGKCRKILEEQNPNHIKHLYLESFVVVDTPKKRAIIMRQNTQAYEEVRAGKDVAYFANPPTNDQCARCSYDRVTFFPPLQPGTPYDPNNPDHLKSLQAMMDYRDMKRRHAKLKDELDIDVPWPTFWKGDWGCWACAILISPKFPENIKKIQDSIDNVAPRYLMTKNRRERLCRTQLPMMRDGVVADFAVFINVFNPKPLDGCPLTNGLTCRNQHPGHDIRDGYVPCGAEFGVWPVWWKPLDRFVVRTVDLLDVEEPGVKRDEEKYPIPKNRFNVKNILKPPAGQPEE</sequence>
<proteinExistence type="predicted"/>
<accession>A0A6A6SUI8</accession>
<evidence type="ECO:0000313" key="2">
    <source>
        <dbReference type="Proteomes" id="UP000799324"/>
    </source>
</evidence>
<organism evidence="1 2">
    <name type="scientific">Lophiostoma macrostomum CBS 122681</name>
    <dbReference type="NCBI Taxonomy" id="1314788"/>
    <lineage>
        <taxon>Eukaryota</taxon>
        <taxon>Fungi</taxon>
        <taxon>Dikarya</taxon>
        <taxon>Ascomycota</taxon>
        <taxon>Pezizomycotina</taxon>
        <taxon>Dothideomycetes</taxon>
        <taxon>Pleosporomycetidae</taxon>
        <taxon>Pleosporales</taxon>
        <taxon>Lophiostomataceae</taxon>
        <taxon>Lophiostoma</taxon>
    </lineage>
</organism>
<dbReference type="EMBL" id="MU004448">
    <property type="protein sequence ID" value="KAF2650641.1"/>
    <property type="molecule type" value="Genomic_DNA"/>
</dbReference>
<protein>
    <submittedName>
        <fullName evidence="1">Uncharacterized protein</fullName>
    </submittedName>
</protein>